<evidence type="ECO:0000259" key="7">
    <source>
        <dbReference type="Pfam" id="PF00135"/>
    </source>
</evidence>
<keyword evidence="6" id="KW-0732">Signal</keyword>
<evidence type="ECO:0000313" key="8">
    <source>
        <dbReference type="EMBL" id="CAG9817192.1"/>
    </source>
</evidence>
<keyword evidence="2" id="KW-0719">Serine esterase</keyword>
<keyword evidence="9" id="KW-1185">Reference proteome</keyword>
<proteinExistence type="inferred from homology"/>
<name>A0A9N9SEY6_PHACE</name>
<feature type="signal peptide" evidence="6">
    <location>
        <begin position="1"/>
        <end position="16"/>
    </location>
</feature>
<evidence type="ECO:0000256" key="6">
    <source>
        <dbReference type="RuleBase" id="RU361235"/>
    </source>
</evidence>
<accession>A0A9N9SEY6</accession>
<feature type="non-terminal residue" evidence="8">
    <location>
        <position position="1"/>
    </location>
</feature>
<dbReference type="Pfam" id="PF00135">
    <property type="entry name" value="COesterase"/>
    <property type="match status" value="1"/>
</dbReference>
<dbReference type="SUPFAM" id="SSF53474">
    <property type="entry name" value="alpha/beta-Hydrolases"/>
    <property type="match status" value="1"/>
</dbReference>
<dbReference type="EC" id="3.1.1.-" evidence="6"/>
<feature type="domain" description="Carboxylesterase type B" evidence="7">
    <location>
        <begin position="19"/>
        <end position="284"/>
    </location>
</feature>
<dbReference type="InterPro" id="IPR019826">
    <property type="entry name" value="Carboxylesterase_B_AS"/>
</dbReference>
<keyword evidence="3 6" id="KW-0378">Hydrolase</keyword>
<dbReference type="PROSITE" id="PS00122">
    <property type="entry name" value="CARBOXYLESTERASE_B_1"/>
    <property type="match status" value="1"/>
</dbReference>
<dbReference type="EMBL" id="OU896721">
    <property type="protein sequence ID" value="CAG9817192.1"/>
    <property type="molecule type" value="Genomic_DNA"/>
</dbReference>
<evidence type="ECO:0000256" key="1">
    <source>
        <dbReference type="ARBA" id="ARBA00005964"/>
    </source>
</evidence>
<dbReference type="Gene3D" id="3.40.50.1820">
    <property type="entry name" value="alpha/beta hydrolase"/>
    <property type="match status" value="1"/>
</dbReference>
<evidence type="ECO:0000256" key="5">
    <source>
        <dbReference type="ARBA" id="ARBA00023180"/>
    </source>
</evidence>
<evidence type="ECO:0000256" key="3">
    <source>
        <dbReference type="ARBA" id="ARBA00022801"/>
    </source>
</evidence>
<dbReference type="InterPro" id="IPR029058">
    <property type="entry name" value="AB_hydrolase_fold"/>
</dbReference>
<sequence>MYFIHVFLTCLAFALADDQPTIVLPNGKIAGSLSRTIRYQVPFYSYLGIPYAAPPVGNLRFQPPQPVQNWDNIFQATSNSKICYQSQSKLHRPQTEDCLYLNVYTTIPPSENASLPVMVTIYGGSFTHGFASVGTVGPDYFLENDIIVVSFNYRVGPFGFLSTGDGVIHGNMGLKDQLFAIKWVKENIHLFGGDPDKVTIRGQSAGAASVTYHILSPSSAGLFRGAIASSGSAICNWASERPNGREKAYKIAAEMDPSFKKSNSTQDILELLLTIDPKRISETKFVVCLKIFCT</sequence>
<dbReference type="PANTHER" id="PTHR43142:SF1">
    <property type="entry name" value="CARBOXYLIC ESTER HYDROLASE"/>
    <property type="match status" value="1"/>
</dbReference>
<protein>
    <recommendedName>
        <fullName evidence="6">Carboxylic ester hydrolase</fullName>
        <ecNumber evidence="6">3.1.1.-</ecNumber>
    </recommendedName>
</protein>
<dbReference type="AlphaFoldDB" id="A0A9N9SEY6"/>
<reference evidence="8" key="1">
    <citation type="submission" date="2022-01" db="EMBL/GenBank/DDBJ databases">
        <authorList>
            <person name="King R."/>
        </authorList>
    </citation>
    <scope>NUCLEOTIDE SEQUENCE</scope>
</reference>
<keyword evidence="4" id="KW-1015">Disulfide bond</keyword>
<comment type="similarity">
    <text evidence="1 6">Belongs to the type-B carboxylesterase/lipase family.</text>
</comment>
<reference evidence="8" key="2">
    <citation type="submission" date="2022-10" db="EMBL/GenBank/DDBJ databases">
        <authorList>
            <consortium name="ENA_rothamsted_submissions"/>
            <consortium name="culmorum"/>
            <person name="King R."/>
        </authorList>
    </citation>
    <scope>NUCLEOTIDE SEQUENCE</scope>
</reference>
<dbReference type="GO" id="GO:0052689">
    <property type="term" value="F:carboxylic ester hydrolase activity"/>
    <property type="evidence" value="ECO:0007669"/>
    <property type="project" value="UniProtKB-KW"/>
</dbReference>
<dbReference type="OrthoDB" id="6846267at2759"/>
<dbReference type="PANTHER" id="PTHR43142">
    <property type="entry name" value="CARBOXYLIC ESTER HYDROLASE"/>
    <property type="match status" value="1"/>
</dbReference>
<gene>
    <name evidence="8" type="ORF">PHAECO_LOCUS4815</name>
</gene>
<evidence type="ECO:0000313" key="9">
    <source>
        <dbReference type="Proteomes" id="UP001153737"/>
    </source>
</evidence>
<organism evidence="8 9">
    <name type="scientific">Phaedon cochleariae</name>
    <name type="common">Mustard beetle</name>
    <dbReference type="NCBI Taxonomy" id="80249"/>
    <lineage>
        <taxon>Eukaryota</taxon>
        <taxon>Metazoa</taxon>
        <taxon>Ecdysozoa</taxon>
        <taxon>Arthropoda</taxon>
        <taxon>Hexapoda</taxon>
        <taxon>Insecta</taxon>
        <taxon>Pterygota</taxon>
        <taxon>Neoptera</taxon>
        <taxon>Endopterygota</taxon>
        <taxon>Coleoptera</taxon>
        <taxon>Polyphaga</taxon>
        <taxon>Cucujiformia</taxon>
        <taxon>Chrysomeloidea</taxon>
        <taxon>Chrysomelidae</taxon>
        <taxon>Chrysomelinae</taxon>
        <taxon>Chrysomelini</taxon>
        <taxon>Phaedon</taxon>
    </lineage>
</organism>
<keyword evidence="5" id="KW-0325">Glycoprotein</keyword>
<evidence type="ECO:0000256" key="2">
    <source>
        <dbReference type="ARBA" id="ARBA00022487"/>
    </source>
</evidence>
<dbReference type="InterPro" id="IPR002018">
    <property type="entry name" value="CarbesteraseB"/>
</dbReference>
<dbReference type="Proteomes" id="UP001153737">
    <property type="component" value="Chromosome 15"/>
</dbReference>
<evidence type="ECO:0000256" key="4">
    <source>
        <dbReference type="ARBA" id="ARBA00023157"/>
    </source>
</evidence>
<feature type="chain" id="PRO_5040547249" description="Carboxylic ester hydrolase" evidence="6">
    <location>
        <begin position="17"/>
        <end position="294"/>
    </location>
</feature>